<evidence type="ECO:0000256" key="1">
    <source>
        <dbReference type="SAM" id="MobiDB-lite"/>
    </source>
</evidence>
<protein>
    <submittedName>
        <fullName evidence="2">Uncharacterized protein</fullName>
    </submittedName>
</protein>
<dbReference type="EMBL" id="CAJPIZ010041108">
    <property type="protein sequence ID" value="CAG2121678.1"/>
    <property type="molecule type" value="Genomic_DNA"/>
</dbReference>
<evidence type="ECO:0000313" key="2">
    <source>
        <dbReference type="EMBL" id="CAD7647797.1"/>
    </source>
</evidence>
<keyword evidence="3" id="KW-1185">Reference proteome</keyword>
<sequence>MLDTNDNSSQSSLETVIESKNSSKRRHDNQMDTIFVTNESKVSMRSKNPFRYEKRIDENRSQRRSVGTKKDMNLTRNLLNELIDSTFDNLIQTIDDLSD</sequence>
<dbReference type="Proteomes" id="UP000759131">
    <property type="component" value="Unassembled WGS sequence"/>
</dbReference>
<feature type="compositionally biased region" description="Polar residues" evidence="1">
    <location>
        <begin position="31"/>
        <end position="46"/>
    </location>
</feature>
<reference evidence="2" key="1">
    <citation type="submission" date="2020-11" db="EMBL/GenBank/DDBJ databases">
        <authorList>
            <person name="Tran Van P."/>
        </authorList>
    </citation>
    <scope>NUCLEOTIDE SEQUENCE</scope>
</reference>
<evidence type="ECO:0000313" key="3">
    <source>
        <dbReference type="Proteomes" id="UP000759131"/>
    </source>
</evidence>
<proteinExistence type="predicted"/>
<dbReference type="AlphaFoldDB" id="A0A7R9QJ04"/>
<feature type="compositionally biased region" description="Polar residues" evidence="1">
    <location>
        <begin position="1"/>
        <end position="20"/>
    </location>
</feature>
<feature type="region of interest" description="Disordered" evidence="1">
    <location>
        <begin position="1"/>
        <end position="71"/>
    </location>
</feature>
<gene>
    <name evidence="2" type="ORF">OSB1V03_LOCUS21624</name>
</gene>
<accession>A0A7R9QJ04</accession>
<feature type="compositionally biased region" description="Basic and acidic residues" evidence="1">
    <location>
        <begin position="50"/>
        <end position="61"/>
    </location>
</feature>
<organism evidence="2">
    <name type="scientific">Medioppia subpectinata</name>
    <dbReference type="NCBI Taxonomy" id="1979941"/>
    <lineage>
        <taxon>Eukaryota</taxon>
        <taxon>Metazoa</taxon>
        <taxon>Ecdysozoa</taxon>
        <taxon>Arthropoda</taxon>
        <taxon>Chelicerata</taxon>
        <taxon>Arachnida</taxon>
        <taxon>Acari</taxon>
        <taxon>Acariformes</taxon>
        <taxon>Sarcoptiformes</taxon>
        <taxon>Oribatida</taxon>
        <taxon>Brachypylina</taxon>
        <taxon>Oppioidea</taxon>
        <taxon>Oppiidae</taxon>
        <taxon>Medioppia</taxon>
    </lineage>
</organism>
<dbReference type="EMBL" id="OC895683">
    <property type="protein sequence ID" value="CAD7647797.1"/>
    <property type="molecule type" value="Genomic_DNA"/>
</dbReference>
<name>A0A7R9QJ04_9ACAR</name>
<feature type="non-terminal residue" evidence="2">
    <location>
        <position position="99"/>
    </location>
</feature>